<feature type="compositionally biased region" description="Basic and acidic residues" evidence="1">
    <location>
        <begin position="46"/>
        <end position="65"/>
    </location>
</feature>
<dbReference type="eggNOG" id="KOG0803">
    <property type="taxonomic scope" value="Eukaryota"/>
</dbReference>
<organism evidence="5 6">
    <name type="scientific">Agaricus bisporus var. burnettii (strain JB137-S8 / ATCC MYA-4627 / FGSC 10392)</name>
    <name type="common">White button mushroom</name>
    <dbReference type="NCBI Taxonomy" id="597362"/>
    <lineage>
        <taxon>Eukaryota</taxon>
        <taxon>Fungi</taxon>
        <taxon>Dikarya</taxon>
        <taxon>Basidiomycota</taxon>
        <taxon>Agaricomycotina</taxon>
        <taxon>Agaricomycetes</taxon>
        <taxon>Agaricomycetidae</taxon>
        <taxon>Agaricales</taxon>
        <taxon>Agaricineae</taxon>
        <taxon>Agaricaceae</taxon>
        <taxon>Agaricus</taxon>
    </lineage>
</organism>
<feature type="region of interest" description="Disordered" evidence="1">
    <location>
        <begin position="1970"/>
        <end position="2068"/>
    </location>
</feature>
<feature type="domain" description="E3 ubiquitin-protein ligase listerin N-terminal" evidence="2">
    <location>
        <begin position="94"/>
        <end position="224"/>
    </location>
</feature>
<evidence type="ECO:0000313" key="5">
    <source>
        <dbReference type="EMBL" id="EKM75649.1"/>
    </source>
</evidence>
<dbReference type="InParanoid" id="K5VMJ9"/>
<dbReference type="GO" id="GO:0061630">
    <property type="term" value="F:ubiquitin protein ligase activity"/>
    <property type="evidence" value="ECO:0007669"/>
    <property type="project" value="InterPro"/>
</dbReference>
<keyword evidence="6" id="KW-1185">Reference proteome</keyword>
<evidence type="ECO:0000259" key="4">
    <source>
        <dbReference type="Pfam" id="PF23009"/>
    </source>
</evidence>
<evidence type="ECO:0000256" key="1">
    <source>
        <dbReference type="SAM" id="MobiDB-lite"/>
    </source>
</evidence>
<feature type="compositionally biased region" description="Polar residues" evidence="1">
    <location>
        <begin position="1991"/>
        <end position="2008"/>
    </location>
</feature>
<feature type="compositionally biased region" description="Low complexity" evidence="1">
    <location>
        <begin position="288"/>
        <end position="299"/>
    </location>
</feature>
<name>K5VMJ9_AGABU</name>
<dbReference type="GO" id="GO:0005829">
    <property type="term" value="C:cytosol"/>
    <property type="evidence" value="ECO:0007669"/>
    <property type="project" value="TreeGrafter"/>
</dbReference>
<proteinExistence type="predicted"/>
<dbReference type="InterPro" id="IPR054476">
    <property type="entry name" value="Ltn1_N"/>
</dbReference>
<dbReference type="OMA" id="QWITSDE"/>
<reference evidence="6" key="1">
    <citation type="journal article" date="2012" name="Proc. Natl. Acad. Sci. U.S.A.">
        <title>Genome sequence of the button mushroom Agaricus bisporus reveals mechanisms governing adaptation to a humic-rich ecological niche.</title>
        <authorList>
            <person name="Morin E."/>
            <person name="Kohler A."/>
            <person name="Baker A.R."/>
            <person name="Foulongne-Oriol M."/>
            <person name="Lombard V."/>
            <person name="Nagy L.G."/>
            <person name="Ohm R.A."/>
            <person name="Patyshakuliyeva A."/>
            <person name="Brun A."/>
            <person name="Aerts A.L."/>
            <person name="Bailey A.M."/>
            <person name="Billette C."/>
            <person name="Coutinho P.M."/>
            <person name="Deakin G."/>
            <person name="Doddapaneni H."/>
            <person name="Floudas D."/>
            <person name="Grimwood J."/>
            <person name="Hilden K."/>
            <person name="Kuees U."/>
            <person name="LaButti K.M."/>
            <person name="Lapidus A."/>
            <person name="Lindquist E.A."/>
            <person name="Lucas S.M."/>
            <person name="Murat C."/>
            <person name="Riley R.W."/>
            <person name="Salamov A.A."/>
            <person name="Schmutz J."/>
            <person name="Subramanian V."/>
            <person name="Woesten H.A.B."/>
            <person name="Xu J."/>
            <person name="Eastwood D.C."/>
            <person name="Foster G.D."/>
            <person name="Sonnenberg A.S."/>
            <person name="Cullen D."/>
            <person name="de Vries R.P."/>
            <person name="Lundell T."/>
            <person name="Hibbett D.S."/>
            <person name="Henrissat B."/>
            <person name="Burton K.S."/>
            <person name="Kerrigan R.W."/>
            <person name="Challen M.P."/>
            <person name="Grigoriev I.V."/>
            <person name="Martin F."/>
        </authorList>
    </citation>
    <scope>NUCLEOTIDE SEQUENCE [LARGE SCALE GENOMIC DNA]</scope>
    <source>
        <strain evidence="6">JB137-S8 / ATCC MYA-4627 / FGSC 10392</strain>
    </source>
</reference>
<gene>
    <name evidence="5" type="ORF">AGABI1DRAFT_132038</name>
</gene>
<feature type="compositionally biased region" description="Basic and acidic residues" evidence="1">
    <location>
        <begin position="2013"/>
        <end position="2034"/>
    </location>
</feature>
<dbReference type="InterPro" id="IPR016024">
    <property type="entry name" value="ARM-type_fold"/>
</dbReference>
<feature type="compositionally biased region" description="Low complexity" evidence="1">
    <location>
        <begin position="1"/>
        <end position="12"/>
    </location>
</feature>
<dbReference type="Pfam" id="PF23009">
    <property type="entry name" value="UBC_like"/>
    <property type="match status" value="1"/>
</dbReference>
<dbReference type="HOGENOM" id="CLU_000945_0_0_1"/>
<feature type="region of interest" description="Disordered" evidence="1">
    <location>
        <begin position="1"/>
        <end position="85"/>
    </location>
</feature>
<dbReference type="RefSeq" id="XP_007333712.1">
    <property type="nucleotide sequence ID" value="XM_007333650.1"/>
</dbReference>
<dbReference type="Pfam" id="PF22999">
    <property type="entry name" value="LTN1_E3_ligase_6th"/>
    <property type="match status" value="1"/>
</dbReference>
<protein>
    <recommendedName>
        <fullName evidence="7">RING-type E3 ubiquitin transferase listerin</fullName>
    </recommendedName>
</protein>
<feature type="compositionally biased region" description="Low complexity" evidence="1">
    <location>
        <begin position="32"/>
        <end position="44"/>
    </location>
</feature>
<dbReference type="OrthoDB" id="6108at2759"/>
<feature type="domain" description="E3 ubiquitin-protein ligase listerin ubiquitin conjugating" evidence="4">
    <location>
        <begin position="1725"/>
        <end position="1806"/>
    </location>
</feature>
<dbReference type="PANTHER" id="PTHR12389:SF0">
    <property type="entry name" value="E3 UBIQUITIN-PROTEIN LIGASE LISTERIN"/>
    <property type="match status" value="1"/>
</dbReference>
<dbReference type="InterPro" id="IPR054478">
    <property type="entry name" value="LTN1_UBC"/>
</dbReference>
<dbReference type="GO" id="GO:0072344">
    <property type="term" value="P:rescue of stalled ribosome"/>
    <property type="evidence" value="ECO:0007669"/>
    <property type="project" value="TreeGrafter"/>
</dbReference>
<dbReference type="InterPro" id="IPR054477">
    <property type="entry name" value="LTN1_E3_ligase_6th"/>
</dbReference>
<feature type="region of interest" description="Disordered" evidence="1">
    <location>
        <begin position="285"/>
        <end position="314"/>
    </location>
</feature>
<evidence type="ECO:0000259" key="3">
    <source>
        <dbReference type="Pfam" id="PF22999"/>
    </source>
</evidence>
<dbReference type="GeneID" id="18827583"/>
<dbReference type="GO" id="GO:1990116">
    <property type="term" value="P:ribosome-associated ubiquitin-dependent protein catabolic process"/>
    <property type="evidence" value="ECO:0007669"/>
    <property type="project" value="InterPro"/>
</dbReference>
<evidence type="ECO:0000313" key="6">
    <source>
        <dbReference type="Proteomes" id="UP000008493"/>
    </source>
</evidence>
<dbReference type="Gene3D" id="3.30.40.10">
    <property type="entry name" value="Zinc/RING finger domain, C3HC4 (zinc finger)"/>
    <property type="match status" value="1"/>
</dbReference>
<sequence length="2094" mass="232182">MPKPSKSSASSATRKKHQKKAASALGIDVDPSSSSAKQQAGGSKPKNKEKTARGKKDGKKSEPRVKAFIPPVKPGRRQPDPLDVGGLARRLPPELVVVLRNLGKKAQVTKIRALEELGSGWVERVVRSVGGDVGLVVASLVEMIPAWMHYIPSLFIHPSRRVRLLAISVHLDLLKISEVRHQILFYLKETATSEEVESVFGSWCVLGYDVEKSVAGVGKKAWDSFVRCPLGVSGQHQQHQQQQFQGEEGDEDVYMLNGTSRNAVFGFVQRAIMDPLEVYNYLNPPPTSTVSTPPVSTNSKNQRTGGTGAKGGNVSKQRMLADAVVAARKAAGNEEDYGGRSKMEEYEESEVDRKARLRIGGLGGLKWFLEMEKNGIAEEVMMPLKNPLLWTVLYHGQNPPFVNSDGFGYGQPNVRKAGWGLLMKLLEDHKAHMEPLLQVLSSAVLRSAWVEPDTLVQGVMWQPLLTFIKEFPNCWNVELENSQIFVNQEENDDDDDDDDEGEDEDEGDQEGDRPQEAQAPMEKTIKSSLSYQEFLQFLQLGCLGSPVQGYPTVVIILSTIPSSVMASSGTKTPVEDLFMSLWAALDGRALSSLHRAIASAAFLSAVLECAVFMSRRIILERAKLTDTRPSSTSSLSTVSGETEVSDFRGETGGFIRGQFRKVWEEIRDGKLKVEERAAARLVARNLDSLRKLDEAFSTSIGVEDTLLRNVAWRTLEGGLRESARTKSGLVTTFLKVLFDHHKEDVDSRMEVGDLVYELLGESVRRVEGLLKEGNVEGVKEDVVFLECMLEQFREGLFDDQGFAQGFDELLQSHAALLLEFSPELLFSYFAHRKDEGKMLDLWHVVLGVVVANSHDLDKTRKTVLPIIRQSQKGGLPGYLKPKTNELDDIVGKLLGGVLNQDLSADVGDLEVMKAVLDAHEHFVSEDGYANFIRTIGSAFNMRTELLLGGSAEDMNLDILNAPLELLDLVLKRSASRYGKVLEEVLPNMFLFGYLVPQCAAFGFEPSSDIFGIAIGIWEREARIERLGLEMRAMVIEGIKVALKDLINDPQAPSLPEEILKALALHGQKLDISLLRDIFPSADALNGMLRQFSQDPIDNSIAVIYPLVPPRIKPSKRGPKATDSRGFSSYARIAVALLQLFSEDRTLAKGNLWALRHFIALSIYASDYQKVPAGVSPVFDSRALAGLGEIIGKVQQVTAYLLLGSLVNVPDGWRRNIVKRVGEGNYESNAVGLERFVMDMMRFAVESDGVLDTRILHIVLADVLDDIETVEAEEWIGLARKLERRAPQMAMTLITAITETEAEPMRLDRYRNEQAAELLGIKPGKINTDGLLTLRRLAASAPNMESDVVFLPQIRAVNVVKACQGWITSDDADVEEEVESAMTLLFAYLAPILQNVPGSHWDLIWDVLENNLENSSITDDGTLVILARSLRLVITTEDLVKTNKSLKAEWEPRRKNVLQLIRDIALIKLDTVSPSLARSTCRELVLTILKDLPESLIDESTLSKMCHLVTDHSIEVQKLSYGILRSGAQKRTEYLVVEAGVDSESTAQSSTLPTELFDIVQRQINLSNLEDEDEQQAVLGTLLGWMLVFDLFQDASFKVKSGYIEQLRNLELLSRNFIPLILALLHLENGLEKAFKLDIWTVQEYYVDLFELGNPISISLLSAHLYYRALLSVPSLVYSWLSDCKDRQLTTAVTTYTSQHFSPVIIEVELAHVKGPTGQELTDDSMTVKVAAAVNEVIASYLVDDHQLEIKLKIPPDWPLHKIEVKEIKRVGVDKDRWRAWILAVQQTIWSHNGRITDGLSLFKKNATLHFEGQVECAICYSIISVTDGTLPKKPCKTCKNKFHAGCLYKDALRLPAGMSRIGYDADTERYTFQDEQGVLYESEPGNAYGMLRPIVRDMGDVSKVRPNAFESENSLRSRSTSAASSNLHSFDDFLPSAAITSTSSSLPEQGGLSSPNLRITGVVDKVKSVKSVVSRMQTSKSEGGRHRHSKSSSLIPSFRKSQFSSLPSNRGRAYSEIRDQIRTDDGDETMREPHQSNLSSGGLESSPPPRSSFRPTSSHQSGPASESIRILSAKTWRRLSSAPIMSAVTPSRPT</sequence>
<dbReference type="InterPro" id="IPR039795">
    <property type="entry name" value="LTN1/Rkr1"/>
</dbReference>
<dbReference type="InterPro" id="IPR013083">
    <property type="entry name" value="Znf_RING/FYVE/PHD"/>
</dbReference>
<feature type="compositionally biased region" description="Acidic residues" evidence="1">
    <location>
        <begin position="489"/>
        <end position="509"/>
    </location>
</feature>
<evidence type="ECO:0000259" key="2">
    <source>
        <dbReference type="Pfam" id="PF22958"/>
    </source>
</evidence>
<dbReference type="KEGG" id="abp:AGABI1DRAFT132038"/>
<dbReference type="EMBL" id="JH971410">
    <property type="protein sequence ID" value="EKM75649.1"/>
    <property type="molecule type" value="Genomic_DNA"/>
</dbReference>
<dbReference type="STRING" id="597362.K5VMJ9"/>
<dbReference type="Pfam" id="PF22958">
    <property type="entry name" value="Ltn1_1st"/>
    <property type="match status" value="1"/>
</dbReference>
<dbReference type="PANTHER" id="PTHR12389">
    <property type="entry name" value="ZINC FINGER PROTEIN 294"/>
    <property type="match status" value="1"/>
</dbReference>
<feature type="domain" description="E3 ubiquitin-protein ligase listerin HEAT repeat region" evidence="3">
    <location>
        <begin position="1495"/>
        <end position="1713"/>
    </location>
</feature>
<dbReference type="Proteomes" id="UP000008493">
    <property type="component" value="Unassembled WGS sequence"/>
</dbReference>
<accession>K5VMJ9</accession>
<feature type="compositionally biased region" description="Low complexity" evidence="1">
    <location>
        <begin position="2036"/>
        <end position="2058"/>
    </location>
</feature>
<dbReference type="GO" id="GO:1990112">
    <property type="term" value="C:RQC complex"/>
    <property type="evidence" value="ECO:0007669"/>
    <property type="project" value="InterPro"/>
</dbReference>
<feature type="region of interest" description="Disordered" evidence="1">
    <location>
        <begin position="486"/>
        <end position="520"/>
    </location>
</feature>
<dbReference type="SUPFAM" id="SSF48371">
    <property type="entry name" value="ARM repeat"/>
    <property type="match status" value="1"/>
</dbReference>
<evidence type="ECO:0008006" key="7">
    <source>
        <dbReference type="Google" id="ProtNLM"/>
    </source>
</evidence>
<dbReference type="GO" id="GO:0043023">
    <property type="term" value="F:ribosomal large subunit binding"/>
    <property type="evidence" value="ECO:0007669"/>
    <property type="project" value="TreeGrafter"/>
</dbReference>